<dbReference type="EMBL" id="CAJJDO010000034">
    <property type="protein sequence ID" value="CAD8160072.1"/>
    <property type="molecule type" value="Genomic_DNA"/>
</dbReference>
<feature type="compositionally biased region" description="Basic residues" evidence="1">
    <location>
        <begin position="330"/>
        <end position="341"/>
    </location>
</feature>
<sequence length="811" mass="96269">MNQQFRVEYLRIKPYRYRRLPSLNATGSQIFNLSQEMVTSRTKKNLVKPMLQALSHKKEDSKNFYHHSTIYNVKEFKELSKLQDYQEPNLTKYTELQTKIMVADFKKKVDAFLQKNNYKTNMIGSKITSSLHELESFQSTNNEEQLNKSLCSNKYTIRTEYKSMKATEILVISNNKVVSRQIISSELIQQRLLKQMEKFLKDDRFNYDLKMQTMIDQYEDIVNKIRQQAYTIKIPQSYEIQMSDYNEFYYKKEEPQIPSLNDKLELLADQIIQEIQQSRQSTPQMQNQINEEQQEDSSPYIDEVVKTEPVYSKEEEIANLNNEQVCERKISHRKGKPRKKQQQQQQQQQQQKQQNESTSDNNNQKSQQSSQSELPDISTSQQFHHQREIREKKNNQQIQQPIQIQQQINVNTEIEYQHENQQTQNQHIVQNNNKKHQTIDKQKGKVHSRKITGDTVGQRQVPIFLEVPKEQILETLSEKSQDETQQFEEVQNKKQQSPKQEHKEIKQQVENQKLDVQDLQNDQEEVNQQIDPPVIQPIIQPISNNKPLRNQEQRDAVDIWDNSIPSVIKPAPKPKPVQQEIKKIEQKQEENNDVNQQQKEDIVLNQRKDSINSEKSQIQQENINEQTLKPNPSLDISQPQQIKEDSQTKSIIQENKSIVKKKVQDQKEINSIKIQKQIVEQKEQQVDDHSKIDYQQIINEKMKLIEQKLQQPCLDIIDILLASDLVYNVNIENYKISKTYKKQVNHPKFIFEQKDEEEVFSHQVIWRHELQEVIPKLQNLNKQIEILIDENDDYKENNCQKIEEENDESDN</sequence>
<protein>
    <submittedName>
        <fullName evidence="2">Uncharacterized protein</fullName>
    </submittedName>
</protein>
<feature type="compositionally biased region" description="Basic and acidic residues" evidence="1">
    <location>
        <begin position="385"/>
        <end position="394"/>
    </location>
</feature>
<feature type="compositionally biased region" description="Low complexity" evidence="1">
    <location>
        <begin position="342"/>
        <end position="372"/>
    </location>
</feature>
<feature type="compositionally biased region" description="Polar residues" evidence="1">
    <location>
        <begin position="483"/>
        <end position="498"/>
    </location>
</feature>
<gene>
    <name evidence="2" type="ORF">PPENT_87.1.T0340138</name>
</gene>
<evidence type="ECO:0000313" key="3">
    <source>
        <dbReference type="Proteomes" id="UP000689195"/>
    </source>
</evidence>
<feature type="region of interest" description="Disordered" evidence="1">
    <location>
        <begin position="323"/>
        <end position="400"/>
    </location>
</feature>
<feature type="compositionally biased region" description="Polar residues" evidence="1">
    <location>
        <begin position="613"/>
        <end position="641"/>
    </location>
</feature>
<dbReference type="OrthoDB" id="308602at2759"/>
<feature type="region of interest" description="Disordered" evidence="1">
    <location>
        <begin position="610"/>
        <end position="648"/>
    </location>
</feature>
<evidence type="ECO:0000313" key="2">
    <source>
        <dbReference type="EMBL" id="CAD8160072.1"/>
    </source>
</evidence>
<dbReference type="Proteomes" id="UP000689195">
    <property type="component" value="Unassembled WGS sequence"/>
</dbReference>
<dbReference type="AlphaFoldDB" id="A0A8S1U7W7"/>
<feature type="region of interest" description="Disordered" evidence="1">
    <location>
        <begin position="277"/>
        <end position="301"/>
    </location>
</feature>
<feature type="region of interest" description="Disordered" evidence="1">
    <location>
        <begin position="561"/>
        <end position="580"/>
    </location>
</feature>
<reference evidence="2" key="1">
    <citation type="submission" date="2021-01" db="EMBL/GenBank/DDBJ databases">
        <authorList>
            <consortium name="Genoscope - CEA"/>
            <person name="William W."/>
        </authorList>
    </citation>
    <scope>NUCLEOTIDE SEQUENCE</scope>
</reference>
<proteinExistence type="predicted"/>
<keyword evidence="3" id="KW-1185">Reference proteome</keyword>
<feature type="region of interest" description="Disordered" evidence="1">
    <location>
        <begin position="478"/>
        <end position="506"/>
    </location>
</feature>
<accession>A0A8S1U7W7</accession>
<evidence type="ECO:0000256" key="1">
    <source>
        <dbReference type="SAM" id="MobiDB-lite"/>
    </source>
</evidence>
<comment type="caution">
    <text evidence="2">The sequence shown here is derived from an EMBL/GenBank/DDBJ whole genome shotgun (WGS) entry which is preliminary data.</text>
</comment>
<name>A0A8S1U7W7_9CILI</name>
<organism evidence="2 3">
    <name type="scientific">Paramecium pentaurelia</name>
    <dbReference type="NCBI Taxonomy" id="43138"/>
    <lineage>
        <taxon>Eukaryota</taxon>
        <taxon>Sar</taxon>
        <taxon>Alveolata</taxon>
        <taxon>Ciliophora</taxon>
        <taxon>Intramacronucleata</taxon>
        <taxon>Oligohymenophorea</taxon>
        <taxon>Peniculida</taxon>
        <taxon>Parameciidae</taxon>
        <taxon>Paramecium</taxon>
    </lineage>
</organism>